<dbReference type="HOGENOM" id="CLU_111633_0_0_1"/>
<proteinExistence type="predicted"/>
<gene>
    <name evidence="2" type="ORF">AFUB_055810</name>
</gene>
<protein>
    <submittedName>
        <fullName evidence="2">Uncharacterized protein</fullName>
    </submittedName>
</protein>
<evidence type="ECO:0000313" key="3">
    <source>
        <dbReference type="Proteomes" id="UP000001699"/>
    </source>
</evidence>
<accession>B0Y3Y0</accession>
<feature type="region of interest" description="Disordered" evidence="1">
    <location>
        <begin position="1"/>
        <end position="28"/>
    </location>
</feature>
<dbReference type="AlphaFoldDB" id="B0Y3Y0"/>
<evidence type="ECO:0000313" key="2">
    <source>
        <dbReference type="EMBL" id="EDP51571.1"/>
    </source>
</evidence>
<reference evidence="2 3" key="1">
    <citation type="journal article" date="2008" name="PLoS Genet.">
        <title>Genomic islands in the pathogenic filamentous fungus Aspergillus fumigatus.</title>
        <authorList>
            <person name="Fedorova N.D."/>
            <person name="Khaldi N."/>
            <person name="Joardar V.S."/>
            <person name="Maiti R."/>
            <person name="Amedeo P."/>
            <person name="Anderson M.J."/>
            <person name="Crabtree J."/>
            <person name="Silva J.C."/>
            <person name="Badger J.H."/>
            <person name="Albarraq A."/>
            <person name="Angiuoli S."/>
            <person name="Bussey H."/>
            <person name="Bowyer P."/>
            <person name="Cotty P.J."/>
            <person name="Dyer P.S."/>
            <person name="Egan A."/>
            <person name="Galens K."/>
            <person name="Fraser-Liggett C.M."/>
            <person name="Haas B.J."/>
            <person name="Inman J.M."/>
            <person name="Kent R."/>
            <person name="Lemieux S."/>
            <person name="Malavazi I."/>
            <person name="Orvis J."/>
            <person name="Roemer T."/>
            <person name="Ronning C.M."/>
            <person name="Sundaram J.P."/>
            <person name="Sutton G."/>
            <person name="Turner G."/>
            <person name="Venter J.C."/>
            <person name="White O.R."/>
            <person name="Whitty B.R."/>
            <person name="Youngman P."/>
            <person name="Wolfe K.H."/>
            <person name="Goldman G.H."/>
            <person name="Wortman J.R."/>
            <person name="Jiang B."/>
            <person name="Denning D.W."/>
            <person name="Nierman W.C."/>
        </authorList>
    </citation>
    <scope>NUCLEOTIDE SEQUENCE [LARGE SCALE GENOMIC DNA]</scope>
    <source>
        <strain evidence="3">CBS 144.89 / FGSC A1163 / CEA10</strain>
    </source>
</reference>
<dbReference type="OrthoDB" id="3508621at2759"/>
<evidence type="ECO:0000256" key="1">
    <source>
        <dbReference type="SAM" id="MobiDB-lite"/>
    </source>
</evidence>
<keyword evidence="3" id="KW-1185">Reference proteome</keyword>
<organism evidence="2 3">
    <name type="scientific">Aspergillus fumigatus (strain CBS 144.89 / FGSC A1163 / CEA10)</name>
    <name type="common">Neosartorya fumigata</name>
    <dbReference type="NCBI Taxonomy" id="451804"/>
    <lineage>
        <taxon>Eukaryota</taxon>
        <taxon>Fungi</taxon>
        <taxon>Dikarya</taxon>
        <taxon>Ascomycota</taxon>
        <taxon>Pezizomycotina</taxon>
        <taxon>Eurotiomycetes</taxon>
        <taxon>Eurotiomycetidae</taxon>
        <taxon>Eurotiales</taxon>
        <taxon>Aspergillaceae</taxon>
        <taxon>Aspergillus</taxon>
        <taxon>Aspergillus subgen. Fumigati</taxon>
    </lineage>
</organism>
<dbReference type="EMBL" id="DS499597">
    <property type="protein sequence ID" value="EDP51571.1"/>
    <property type="molecule type" value="Genomic_DNA"/>
</dbReference>
<dbReference type="VEuPathDB" id="FungiDB:AFUB_055810"/>
<feature type="compositionally biased region" description="Basic and acidic residues" evidence="1">
    <location>
        <begin position="16"/>
        <end position="25"/>
    </location>
</feature>
<name>B0Y3Y0_ASPFC</name>
<dbReference type="Proteomes" id="UP000001699">
    <property type="component" value="Unassembled WGS sequence"/>
</dbReference>
<sequence>MPARETSPGESPLVEEPDRFTRTDSSRPPPAVLGVAPICWRNVVNVTARKTQPVLNLPWGRNEELFRVPAIQQQQVIRNEAENRSTEASVNTSIVSFLQAIADLVPQSGRQWTADRSKLTADFSTRRRQRQFVAYTDDQMEDIFSRRILALIECKQSQRENHSPAVDMQEVAQMVAWVKQDIGTPGNDTPGNDTRVLVSQDATDIYISVFRYDQG</sequence>